<dbReference type="Proteomes" id="UP000320184">
    <property type="component" value="Unassembled WGS sequence"/>
</dbReference>
<name>A0A538S9M0_UNCEI</name>
<accession>A0A538S9M0</accession>
<dbReference type="InterPro" id="IPR000182">
    <property type="entry name" value="GNAT_dom"/>
</dbReference>
<reference evidence="2 3" key="1">
    <citation type="journal article" date="2019" name="Nat. Microbiol.">
        <title>Mediterranean grassland soil C-N compound turnover is dependent on rainfall and depth, and is mediated by genomically divergent microorganisms.</title>
        <authorList>
            <person name="Diamond S."/>
            <person name="Andeer P.F."/>
            <person name="Li Z."/>
            <person name="Crits-Christoph A."/>
            <person name="Burstein D."/>
            <person name="Anantharaman K."/>
            <person name="Lane K.R."/>
            <person name="Thomas B.C."/>
            <person name="Pan C."/>
            <person name="Northen T.R."/>
            <person name="Banfield J.F."/>
        </authorList>
    </citation>
    <scope>NUCLEOTIDE SEQUENCE [LARGE SCALE GENOMIC DNA]</scope>
    <source>
        <strain evidence="2">WS_3</strain>
    </source>
</reference>
<dbReference type="GO" id="GO:0016747">
    <property type="term" value="F:acyltransferase activity, transferring groups other than amino-acyl groups"/>
    <property type="evidence" value="ECO:0007669"/>
    <property type="project" value="InterPro"/>
</dbReference>
<dbReference type="EMBL" id="VBOT01000155">
    <property type="protein sequence ID" value="TMQ48065.1"/>
    <property type="molecule type" value="Genomic_DNA"/>
</dbReference>
<protein>
    <submittedName>
        <fullName evidence="2">GNAT family N-acetyltransferase</fullName>
    </submittedName>
</protein>
<comment type="caution">
    <text evidence="2">The sequence shown here is derived from an EMBL/GenBank/DDBJ whole genome shotgun (WGS) entry which is preliminary data.</text>
</comment>
<evidence type="ECO:0000313" key="2">
    <source>
        <dbReference type="EMBL" id="TMQ48065.1"/>
    </source>
</evidence>
<dbReference type="AlphaFoldDB" id="A0A538S9M0"/>
<dbReference type="InterPro" id="IPR016181">
    <property type="entry name" value="Acyl_CoA_acyltransferase"/>
</dbReference>
<sequence length="188" mass="21687">MSFYPETAPVPERKATDRLLLRPLRVTDAEMDYEAVISSAAMLRRWSQSDWPADDFTLAENRRDLERHERKHRERTAFTFTVLDPRATKCLGCIYIMPLRPEEAALCPGANHGARVGFWVRASEHSNELERHLLGTLREWLRTEWAFDAVVFTVYQQETRQAALLAEAGLEMRLKFTLPDGRACCAYA</sequence>
<organism evidence="2 3">
    <name type="scientific">Eiseniibacteriota bacterium</name>
    <dbReference type="NCBI Taxonomy" id="2212470"/>
    <lineage>
        <taxon>Bacteria</taxon>
        <taxon>Candidatus Eiseniibacteriota</taxon>
    </lineage>
</organism>
<feature type="domain" description="N-acetyltransferase" evidence="1">
    <location>
        <begin position="18"/>
        <end position="170"/>
    </location>
</feature>
<proteinExistence type="predicted"/>
<dbReference type="Pfam" id="PF13302">
    <property type="entry name" value="Acetyltransf_3"/>
    <property type="match status" value="1"/>
</dbReference>
<evidence type="ECO:0000313" key="3">
    <source>
        <dbReference type="Proteomes" id="UP000320184"/>
    </source>
</evidence>
<dbReference type="Gene3D" id="3.40.630.30">
    <property type="match status" value="1"/>
</dbReference>
<keyword evidence="2" id="KW-0808">Transferase</keyword>
<evidence type="ECO:0000259" key="1">
    <source>
        <dbReference type="Pfam" id="PF13302"/>
    </source>
</evidence>
<dbReference type="SUPFAM" id="SSF55729">
    <property type="entry name" value="Acyl-CoA N-acyltransferases (Nat)"/>
    <property type="match status" value="1"/>
</dbReference>
<gene>
    <name evidence="2" type="ORF">E6K73_12700</name>
</gene>